<organism evidence="9 10">
    <name type="scientific">Mycolicibacterium agri</name>
    <name type="common">Mycobacterium agri</name>
    <dbReference type="NCBI Taxonomy" id="36811"/>
    <lineage>
        <taxon>Bacteria</taxon>
        <taxon>Bacillati</taxon>
        <taxon>Actinomycetota</taxon>
        <taxon>Actinomycetes</taxon>
        <taxon>Mycobacteriales</taxon>
        <taxon>Mycobacteriaceae</taxon>
        <taxon>Mycolicibacterium</taxon>
    </lineage>
</organism>
<feature type="transmembrane region" description="Helical" evidence="7">
    <location>
        <begin position="122"/>
        <end position="144"/>
    </location>
</feature>
<evidence type="ECO:0000256" key="6">
    <source>
        <dbReference type="ARBA" id="ARBA00023136"/>
    </source>
</evidence>
<keyword evidence="3" id="KW-1003">Cell membrane</keyword>
<comment type="similarity">
    <text evidence="7">Belongs to the binding-protein-dependent transport system permease family.</text>
</comment>
<dbReference type="PROSITE" id="PS50928">
    <property type="entry name" value="ABC_TM1"/>
    <property type="match status" value="1"/>
</dbReference>
<reference evidence="9 10" key="1">
    <citation type="submission" date="2017-10" db="EMBL/GenBank/DDBJ databases">
        <title>The new phylogeny of genus Mycobacterium.</title>
        <authorList>
            <person name="Tortoli E."/>
            <person name="Trovato A."/>
            <person name="Cirillo D.M."/>
        </authorList>
    </citation>
    <scope>NUCLEOTIDE SEQUENCE [LARGE SCALE GENOMIC DNA]</scope>
    <source>
        <strain evidence="9 10">CCUG37673</strain>
    </source>
</reference>
<protein>
    <submittedName>
        <fullName evidence="9">Nitrate ABC transporter permease</fullName>
    </submittedName>
</protein>
<dbReference type="AlphaFoldDB" id="A0A2A7MUR6"/>
<dbReference type="Proteomes" id="UP000220914">
    <property type="component" value="Unassembled WGS sequence"/>
</dbReference>
<evidence type="ECO:0000259" key="8">
    <source>
        <dbReference type="PROSITE" id="PS50928"/>
    </source>
</evidence>
<evidence type="ECO:0000256" key="2">
    <source>
        <dbReference type="ARBA" id="ARBA00022448"/>
    </source>
</evidence>
<feature type="transmembrane region" description="Helical" evidence="7">
    <location>
        <begin position="199"/>
        <end position="226"/>
    </location>
</feature>
<keyword evidence="2 7" id="KW-0813">Transport</keyword>
<comment type="subcellular location">
    <subcellularLocation>
        <location evidence="1 7">Cell membrane</location>
        <topology evidence="1 7">Multi-pass membrane protein</topology>
    </subcellularLocation>
</comment>
<keyword evidence="4 7" id="KW-0812">Transmembrane</keyword>
<feature type="transmembrane region" description="Helical" evidence="7">
    <location>
        <begin position="246"/>
        <end position="265"/>
    </location>
</feature>
<dbReference type="CDD" id="cd06261">
    <property type="entry name" value="TM_PBP2"/>
    <property type="match status" value="1"/>
</dbReference>
<feature type="transmembrane region" description="Helical" evidence="7">
    <location>
        <begin position="150"/>
        <end position="170"/>
    </location>
</feature>
<sequence length="293" mass="32331">MFSATKPRPVTASAPAKLKTFLFHPRAARWAARLTLLLIWQLVGDVSARFPTPVGTFNFIVAEFRRPYVGTEASLLNNEVVWNTVISLQRTAIGMVWVILIGIPLGYAMGTWWRAQGLFTDIIMVGLALPAYIWALLALMWFGFGTTAPVFTIAVSATPALVVYVMRGTLAIPRELRDMSVAYGVGFVERFRRLVLPSLAGSVIAGLRLSILAAWGVVLLVEWFGLSDGAGFRSRSWYDSANFDGIMGWALIIIVLIIVFDRGVIERIDRRVHRWRDGIGGFGASSRAGKSEP</sequence>
<dbReference type="Pfam" id="PF00528">
    <property type="entry name" value="BPD_transp_1"/>
    <property type="match status" value="1"/>
</dbReference>
<dbReference type="PANTHER" id="PTHR30151:SF0">
    <property type="entry name" value="ABC TRANSPORTER PERMEASE PROTEIN MJ0413-RELATED"/>
    <property type="match status" value="1"/>
</dbReference>
<dbReference type="EMBL" id="PDCP01000045">
    <property type="protein sequence ID" value="PEG35436.1"/>
    <property type="molecule type" value="Genomic_DNA"/>
</dbReference>
<proteinExistence type="inferred from homology"/>
<evidence type="ECO:0000313" key="10">
    <source>
        <dbReference type="Proteomes" id="UP000220914"/>
    </source>
</evidence>
<feature type="transmembrane region" description="Helical" evidence="7">
    <location>
        <begin position="92"/>
        <end position="110"/>
    </location>
</feature>
<accession>A0A2A7MUR6</accession>
<dbReference type="InterPro" id="IPR000515">
    <property type="entry name" value="MetI-like"/>
</dbReference>
<dbReference type="OrthoDB" id="3173654at2"/>
<evidence type="ECO:0000256" key="5">
    <source>
        <dbReference type="ARBA" id="ARBA00022989"/>
    </source>
</evidence>
<dbReference type="SUPFAM" id="SSF161098">
    <property type="entry name" value="MetI-like"/>
    <property type="match status" value="1"/>
</dbReference>
<evidence type="ECO:0000313" key="9">
    <source>
        <dbReference type="EMBL" id="PEG35436.1"/>
    </source>
</evidence>
<dbReference type="GO" id="GO:0055085">
    <property type="term" value="P:transmembrane transport"/>
    <property type="evidence" value="ECO:0007669"/>
    <property type="project" value="InterPro"/>
</dbReference>
<comment type="caution">
    <text evidence="9">The sequence shown here is derived from an EMBL/GenBank/DDBJ whole genome shotgun (WGS) entry which is preliminary data.</text>
</comment>
<keyword evidence="10" id="KW-1185">Reference proteome</keyword>
<keyword evidence="5 7" id="KW-1133">Transmembrane helix</keyword>
<gene>
    <name evidence="9" type="ORF">CQY20_21885</name>
</gene>
<dbReference type="Gene3D" id="1.10.3720.10">
    <property type="entry name" value="MetI-like"/>
    <property type="match status" value="1"/>
</dbReference>
<evidence type="ECO:0000256" key="4">
    <source>
        <dbReference type="ARBA" id="ARBA00022692"/>
    </source>
</evidence>
<evidence type="ECO:0000256" key="3">
    <source>
        <dbReference type="ARBA" id="ARBA00022475"/>
    </source>
</evidence>
<name>A0A2A7MUR6_MYCAG</name>
<keyword evidence="6 7" id="KW-0472">Membrane</keyword>
<dbReference type="InterPro" id="IPR035906">
    <property type="entry name" value="MetI-like_sf"/>
</dbReference>
<dbReference type="PANTHER" id="PTHR30151">
    <property type="entry name" value="ALKANE SULFONATE ABC TRANSPORTER-RELATED, MEMBRANE SUBUNIT"/>
    <property type="match status" value="1"/>
</dbReference>
<evidence type="ECO:0000256" key="1">
    <source>
        <dbReference type="ARBA" id="ARBA00004651"/>
    </source>
</evidence>
<feature type="domain" description="ABC transmembrane type-1" evidence="8">
    <location>
        <begin position="84"/>
        <end position="264"/>
    </location>
</feature>
<dbReference type="GO" id="GO:0005886">
    <property type="term" value="C:plasma membrane"/>
    <property type="evidence" value="ECO:0007669"/>
    <property type="project" value="UniProtKB-SubCell"/>
</dbReference>
<evidence type="ECO:0000256" key="7">
    <source>
        <dbReference type="RuleBase" id="RU363032"/>
    </source>
</evidence>